<feature type="transmembrane region" description="Helical" evidence="7">
    <location>
        <begin position="438"/>
        <end position="463"/>
    </location>
</feature>
<dbReference type="PANTHER" id="PTHR43045:SF7">
    <property type="entry name" value="MAJOR FACILITATOR SUPERFAMILY TRANSPORTER"/>
    <property type="match status" value="1"/>
</dbReference>
<keyword evidence="3" id="KW-1003">Cell membrane</keyword>
<evidence type="ECO:0000313" key="9">
    <source>
        <dbReference type="EMBL" id="OWV31811.1"/>
    </source>
</evidence>
<dbReference type="GO" id="GO:0005886">
    <property type="term" value="C:plasma membrane"/>
    <property type="evidence" value="ECO:0007669"/>
    <property type="project" value="UniProtKB-SubCell"/>
</dbReference>
<dbReference type="STRING" id="1234595.C725_1652"/>
<dbReference type="SUPFAM" id="SSF103473">
    <property type="entry name" value="MFS general substrate transporter"/>
    <property type="match status" value="1"/>
</dbReference>
<feature type="transmembrane region" description="Helical" evidence="7">
    <location>
        <begin position="199"/>
        <end position="218"/>
    </location>
</feature>
<accession>A0A219B0F6</accession>
<keyword evidence="10" id="KW-1185">Reference proteome</keyword>
<dbReference type="Proteomes" id="UP000198462">
    <property type="component" value="Unassembled WGS sequence"/>
</dbReference>
<dbReference type="InterPro" id="IPR020846">
    <property type="entry name" value="MFS_dom"/>
</dbReference>
<feature type="transmembrane region" description="Helical" evidence="7">
    <location>
        <begin position="475"/>
        <end position="496"/>
    </location>
</feature>
<evidence type="ECO:0000259" key="8">
    <source>
        <dbReference type="PROSITE" id="PS50850"/>
    </source>
</evidence>
<dbReference type="AlphaFoldDB" id="A0A219B0F6"/>
<gene>
    <name evidence="9" type="ORF">B5C34_14980</name>
</gene>
<feature type="domain" description="Major facilitator superfamily (MFS) profile" evidence="8">
    <location>
        <begin position="23"/>
        <end position="528"/>
    </location>
</feature>
<dbReference type="Pfam" id="PF00083">
    <property type="entry name" value="Sugar_tr"/>
    <property type="match status" value="1"/>
</dbReference>
<evidence type="ECO:0000256" key="4">
    <source>
        <dbReference type="ARBA" id="ARBA00022692"/>
    </source>
</evidence>
<feature type="transmembrane region" description="Helical" evidence="7">
    <location>
        <begin position="59"/>
        <end position="87"/>
    </location>
</feature>
<dbReference type="PROSITE" id="PS00217">
    <property type="entry name" value="SUGAR_TRANSPORT_2"/>
    <property type="match status" value="1"/>
</dbReference>
<dbReference type="InterPro" id="IPR005828">
    <property type="entry name" value="MFS_sugar_transport-like"/>
</dbReference>
<evidence type="ECO:0000256" key="7">
    <source>
        <dbReference type="SAM" id="Phobius"/>
    </source>
</evidence>
<evidence type="ECO:0000256" key="1">
    <source>
        <dbReference type="ARBA" id="ARBA00004651"/>
    </source>
</evidence>
<dbReference type="EMBL" id="NFZT01000007">
    <property type="protein sequence ID" value="OWV31811.1"/>
    <property type="molecule type" value="Genomic_DNA"/>
</dbReference>
<evidence type="ECO:0000256" key="2">
    <source>
        <dbReference type="ARBA" id="ARBA00022448"/>
    </source>
</evidence>
<feature type="transmembrane region" description="Helical" evidence="7">
    <location>
        <begin position="160"/>
        <end position="187"/>
    </location>
</feature>
<feature type="transmembrane region" description="Helical" evidence="7">
    <location>
        <begin position="289"/>
        <end position="309"/>
    </location>
</feature>
<protein>
    <submittedName>
        <fullName evidence="9">MFS transporter</fullName>
    </submittedName>
</protein>
<comment type="subcellular location">
    <subcellularLocation>
        <location evidence="1">Cell membrane</location>
        <topology evidence="1">Multi-pass membrane protein</topology>
    </subcellularLocation>
</comment>
<dbReference type="PROSITE" id="PS50850">
    <property type="entry name" value="MFS"/>
    <property type="match status" value="1"/>
</dbReference>
<feature type="transmembrane region" description="Helical" evidence="7">
    <location>
        <begin position="119"/>
        <end position="139"/>
    </location>
</feature>
<name>A0A219B0F6_9SPHN</name>
<dbReference type="GO" id="GO:0022857">
    <property type="term" value="F:transmembrane transporter activity"/>
    <property type="evidence" value="ECO:0007669"/>
    <property type="project" value="InterPro"/>
</dbReference>
<keyword evidence="4 7" id="KW-0812">Transmembrane</keyword>
<comment type="caution">
    <text evidence="9">The sequence shown here is derived from an EMBL/GenBank/DDBJ whole genome shotgun (WGS) entry which is preliminary data.</text>
</comment>
<dbReference type="PANTHER" id="PTHR43045">
    <property type="entry name" value="SHIKIMATE TRANSPORTER"/>
    <property type="match status" value="1"/>
</dbReference>
<evidence type="ECO:0000313" key="10">
    <source>
        <dbReference type="Proteomes" id="UP000198462"/>
    </source>
</evidence>
<feature type="transmembrane region" description="Helical" evidence="7">
    <location>
        <begin position="35"/>
        <end position="53"/>
    </location>
</feature>
<dbReference type="CDD" id="cd17369">
    <property type="entry name" value="MFS_ShiA_like"/>
    <property type="match status" value="1"/>
</dbReference>
<feature type="transmembrane region" description="Helical" evidence="7">
    <location>
        <begin position="94"/>
        <end position="113"/>
    </location>
</feature>
<dbReference type="InterPro" id="IPR036259">
    <property type="entry name" value="MFS_trans_sf"/>
</dbReference>
<keyword evidence="2" id="KW-0813">Transport</keyword>
<dbReference type="InterPro" id="IPR005829">
    <property type="entry name" value="Sugar_transporter_CS"/>
</dbReference>
<evidence type="ECO:0000256" key="6">
    <source>
        <dbReference type="ARBA" id="ARBA00023136"/>
    </source>
</evidence>
<keyword evidence="5 7" id="KW-1133">Transmembrane helix</keyword>
<dbReference type="Gene3D" id="1.20.1250.20">
    <property type="entry name" value="MFS general substrate transporter like domains"/>
    <property type="match status" value="2"/>
</dbReference>
<proteinExistence type="predicted"/>
<evidence type="ECO:0000256" key="3">
    <source>
        <dbReference type="ARBA" id="ARBA00022475"/>
    </source>
</evidence>
<feature type="transmembrane region" description="Helical" evidence="7">
    <location>
        <begin position="502"/>
        <end position="524"/>
    </location>
</feature>
<sequence length="534" mass="57726">MGSGAASDVHVEDPIDPQRDRLVITASSLGTVFEWYDFFVYGTLAALLGRMFFQVESETLGFLLSLLTFAAGFLVRPLGAVVFGYLGDRIGRKYTFLVTITLMGLATAGVGILPTYASIGVWAPFILVALRVIQGLALGGEYGGAAIYVAEHAPPEKRGFYTGFIQVSVTGGFLLALAVVIGSTWLVGEEAFNAWGWRIPFLFSILLLAISLYIRLKLNESPVFQKMKAEGRSAENPLRESFDSWGNVKLILIALFGIAAGLTVIWYNAQFYTLYFLQGASQVSEADARNIIAFGVVVAAPSFVFFGWLSDKLGRRKVICTGYLATLILLFPIYWMMADAANPELMQAMDEQPVTVAVPADCNYEPFADVQQGDCENALGWLAANGIDYSTVPAETFQVNVGERLAVQGFDPDALRAALDEAGYPRASNPETRSLLPVLFGVMLLGILAGATYGPVAATLVELFPAKIRYTSLSIPYHFGAGVFGGLLPAISQYIVVSTGGIFAGLWYTWVITAVALFTAFFFLPERTGSDISG</sequence>
<dbReference type="OrthoDB" id="9783227at2"/>
<keyword evidence="6 7" id="KW-0472">Membrane</keyword>
<dbReference type="FunFam" id="1.20.1250.20:FF:000001">
    <property type="entry name" value="Dicarboxylate MFS transporter"/>
    <property type="match status" value="1"/>
</dbReference>
<feature type="transmembrane region" description="Helical" evidence="7">
    <location>
        <begin position="248"/>
        <end position="269"/>
    </location>
</feature>
<reference evidence="10" key="1">
    <citation type="submission" date="2017-05" db="EMBL/GenBank/DDBJ databases">
        <authorList>
            <person name="Lin X."/>
        </authorList>
    </citation>
    <scope>NUCLEOTIDE SEQUENCE [LARGE SCALE GENOMIC DNA]</scope>
    <source>
        <strain evidence="10">JLT2012</strain>
    </source>
</reference>
<feature type="transmembrane region" description="Helical" evidence="7">
    <location>
        <begin position="318"/>
        <end position="337"/>
    </location>
</feature>
<dbReference type="RefSeq" id="WP_088713607.1">
    <property type="nucleotide sequence ID" value="NZ_NFZT01000007.1"/>
</dbReference>
<organism evidence="9 10">
    <name type="scientific">Pacificimonas flava</name>
    <dbReference type="NCBI Taxonomy" id="1234595"/>
    <lineage>
        <taxon>Bacteria</taxon>
        <taxon>Pseudomonadati</taxon>
        <taxon>Pseudomonadota</taxon>
        <taxon>Alphaproteobacteria</taxon>
        <taxon>Sphingomonadales</taxon>
        <taxon>Sphingosinicellaceae</taxon>
        <taxon>Pacificimonas</taxon>
    </lineage>
</organism>
<evidence type="ECO:0000256" key="5">
    <source>
        <dbReference type="ARBA" id="ARBA00022989"/>
    </source>
</evidence>